<protein>
    <submittedName>
        <fullName evidence="3">MAP7 domain-containing protein 2-like isoform X2</fullName>
    </submittedName>
</protein>
<sequence>MDCGPGPRGAMAEAVTSMRRLRAQRVAEALAVADERRRLSDTGTTTTTSSTSATATKPVLDASFLKSEERQRRARERRTEREKEIAERAVEAVRRETALRQQREETRLTETRRDQETRRHTLLQRQTETRARRDRILEQKQELLIQSIERRSPAPRSSSVGRERSRTPLLSEASALPSRGTQRSASLGRLPSRKDPGKDPPQRASSSGNLAKQQARASAEKRPRVPREVPAKGPSKKIIIGASESNQAGASDVVSAEDPSVKDPAVACEENQAQVSADGSEVKNEIKNEETSEGSSKGSGGASTVDLSKDPTEVSGENPAPGCGEVVSKDPFVDPTQSSVEVARKCLTKNSARVSREVARKEPARTPMRASRELAGSACAGVGEGLGRLLTPTIASMGKTHRAASPAGAWTGPPVAVATPPVAVATPPLATATPCF</sequence>
<evidence type="ECO:0000256" key="1">
    <source>
        <dbReference type="SAM" id="MobiDB-lite"/>
    </source>
</evidence>
<feature type="compositionally biased region" description="Basic and acidic residues" evidence="1">
    <location>
        <begin position="127"/>
        <end position="141"/>
    </location>
</feature>
<feature type="compositionally biased region" description="Basic and acidic residues" evidence="1">
    <location>
        <begin position="218"/>
        <end position="230"/>
    </location>
</feature>
<feature type="compositionally biased region" description="Basic and acidic residues" evidence="1">
    <location>
        <begin position="66"/>
        <end position="119"/>
    </location>
</feature>
<feature type="compositionally biased region" description="Basic and acidic residues" evidence="1">
    <location>
        <begin position="280"/>
        <end position="290"/>
    </location>
</feature>
<keyword evidence="2" id="KW-1185">Reference proteome</keyword>
<dbReference type="Proteomes" id="UP001318040">
    <property type="component" value="Chromosome 66"/>
</dbReference>
<evidence type="ECO:0000313" key="3">
    <source>
        <dbReference type="RefSeq" id="XP_032834135.1"/>
    </source>
</evidence>
<proteinExistence type="predicted"/>
<organism evidence="2 3">
    <name type="scientific">Petromyzon marinus</name>
    <name type="common">Sea lamprey</name>
    <dbReference type="NCBI Taxonomy" id="7757"/>
    <lineage>
        <taxon>Eukaryota</taxon>
        <taxon>Metazoa</taxon>
        <taxon>Chordata</taxon>
        <taxon>Craniata</taxon>
        <taxon>Vertebrata</taxon>
        <taxon>Cyclostomata</taxon>
        <taxon>Hyperoartia</taxon>
        <taxon>Petromyzontiformes</taxon>
        <taxon>Petromyzontidae</taxon>
        <taxon>Petromyzon</taxon>
    </lineage>
</organism>
<dbReference type="AlphaFoldDB" id="A0AAJ7UF77"/>
<accession>A0AAJ7UF77</accession>
<feature type="compositionally biased region" description="Low complexity" evidence="1">
    <location>
        <begin position="42"/>
        <end position="56"/>
    </location>
</feature>
<feature type="compositionally biased region" description="Basic and acidic residues" evidence="1">
    <location>
        <begin position="192"/>
        <end position="201"/>
    </location>
</feature>
<feature type="region of interest" description="Disordered" evidence="1">
    <location>
        <begin position="32"/>
        <end position="337"/>
    </location>
</feature>
<evidence type="ECO:0000313" key="2">
    <source>
        <dbReference type="Proteomes" id="UP001318040"/>
    </source>
</evidence>
<reference evidence="3" key="1">
    <citation type="submission" date="2025-08" db="UniProtKB">
        <authorList>
            <consortium name="RefSeq"/>
        </authorList>
    </citation>
    <scope>IDENTIFICATION</scope>
    <source>
        <tissue evidence="3">Sperm</tissue>
    </source>
</reference>
<name>A0AAJ7UF77_PETMA</name>
<feature type="compositionally biased region" description="Polar residues" evidence="1">
    <location>
        <begin position="203"/>
        <end position="216"/>
    </location>
</feature>
<dbReference type="RefSeq" id="XP_032834135.1">
    <property type="nucleotide sequence ID" value="XM_032978244.1"/>
</dbReference>
<gene>
    <name evidence="3" type="primary">LOC116956550</name>
</gene>
<dbReference type="GeneID" id="116956550"/>